<proteinExistence type="predicted"/>
<evidence type="ECO:0000313" key="2">
    <source>
        <dbReference type="Proteomes" id="UP001141806"/>
    </source>
</evidence>
<dbReference type="AlphaFoldDB" id="A0A9Q0GUS5"/>
<name>A0A9Q0GUS5_9MAGN</name>
<dbReference type="OrthoDB" id="20273at2759"/>
<organism evidence="1 2">
    <name type="scientific">Protea cynaroides</name>
    <dbReference type="NCBI Taxonomy" id="273540"/>
    <lineage>
        <taxon>Eukaryota</taxon>
        <taxon>Viridiplantae</taxon>
        <taxon>Streptophyta</taxon>
        <taxon>Embryophyta</taxon>
        <taxon>Tracheophyta</taxon>
        <taxon>Spermatophyta</taxon>
        <taxon>Magnoliopsida</taxon>
        <taxon>Proteales</taxon>
        <taxon>Proteaceae</taxon>
        <taxon>Protea</taxon>
    </lineage>
</organism>
<dbReference type="Proteomes" id="UP001141806">
    <property type="component" value="Unassembled WGS sequence"/>
</dbReference>
<evidence type="ECO:0000313" key="1">
    <source>
        <dbReference type="EMBL" id="KAJ4952074.1"/>
    </source>
</evidence>
<keyword evidence="2" id="KW-1185">Reference proteome</keyword>
<accession>A0A9Q0GUS5</accession>
<protein>
    <submittedName>
        <fullName evidence="1">Uncharacterized protein</fullName>
    </submittedName>
</protein>
<comment type="caution">
    <text evidence="1">The sequence shown here is derived from an EMBL/GenBank/DDBJ whole genome shotgun (WGS) entry which is preliminary data.</text>
</comment>
<reference evidence="1" key="1">
    <citation type="journal article" date="2023" name="Plant J.">
        <title>The genome of the king protea, Protea cynaroides.</title>
        <authorList>
            <person name="Chang J."/>
            <person name="Duong T.A."/>
            <person name="Schoeman C."/>
            <person name="Ma X."/>
            <person name="Roodt D."/>
            <person name="Barker N."/>
            <person name="Li Z."/>
            <person name="Van de Peer Y."/>
            <person name="Mizrachi E."/>
        </authorList>
    </citation>
    <scope>NUCLEOTIDE SEQUENCE</scope>
    <source>
        <tissue evidence="1">Young leaves</tissue>
    </source>
</reference>
<gene>
    <name evidence="1" type="ORF">NE237_028906</name>
</gene>
<dbReference type="EMBL" id="JAMYWD010000012">
    <property type="protein sequence ID" value="KAJ4952074.1"/>
    <property type="molecule type" value="Genomic_DNA"/>
</dbReference>
<sequence>MFNEHVFNNEGKIVNVPPSLFLPLTLLVATSITLPDVKTVIPLQVRAVKHKLGSNTGLAIPATTIPAVRHNLHGKTGMEAADTKGEGETMGRENSMPEMAIRFSLFADFIFVVFNSSLEYFPKHKCTVSGIPVRLSLRLDASKVVTRSHFFPNATNDGIQRPRLSCCLGDLLVPMPLTL</sequence>